<organism evidence="9 10">
    <name type="scientific">Entotheonella factor</name>
    <dbReference type="NCBI Taxonomy" id="1429438"/>
    <lineage>
        <taxon>Bacteria</taxon>
        <taxon>Pseudomonadati</taxon>
        <taxon>Nitrospinota/Tectimicrobiota group</taxon>
        <taxon>Candidatus Tectimicrobiota</taxon>
        <taxon>Candidatus Entotheonellia</taxon>
        <taxon>Candidatus Entotheonellales</taxon>
        <taxon>Candidatus Entotheonellaceae</taxon>
        <taxon>Candidatus Entotheonella</taxon>
    </lineage>
</organism>
<evidence type="ECO:0000256" key="2">
    <source>
        <dbReference type="ARBA" id="ARBA00022933"/>
    </source>
</evidence>
<comment type="similarity">
    <text evidence="1">Belongs to the GrdA family.</text>
</comment>
<evidence type="ECO:0000256" key="7">
    <source>
        <dbReference type="ARBA" id="ARBA00048189"/>
    </source>
</evidence>
<evidence type="ECO:0000256" key="8">
    <source>
        <dbReference type="ARBA" id="ARBA00048720"/>
    </source>
</evidence>
<keyword evidence="10" id="KW-1185">Reference proteome</keyword>
<comment type="caution">
    <text evidence="9">The sequence shown here is derived from an EMBL/GenBank/DDBJ whole genome shotgun (WGS) entry which is preliminary data.</text>
</comment>
<dbReference type="Proteomes" id="UP000019141">
    <property type="component" value="Unassembled WGS sequence"/>
</dbReference>
<comment type="catalytic activity">
    <reaction evidence="6">
        <text>acetyl phosphate + [thioredoxin]-disulfide + NH4(+) + H2O = [thioredoxin]-dithiol + glycine + phosphate + H(+)</text>
        <dbReference type="Rhea" id="RHEA:12232"/>
        <dbReference type="Rhea" id="RHEA-COMP:10698"/>
        <dbReference type="Rhea" id="RHEA-COMP:10700"/>
        <dbReference type="ChEBI" id="CHEBI:15377"/>
        <dbReference type="ChEBI" id="CHEBI:15378"/>
        <dbReference type="ChEBI" id="CHEBI:22191"/>
        <dbReference type="ChEBI" id="CHEBI:28938"/>
        <dbReference type="ChEBI" id="CHEBI:29950"/>
        <dbReference type="ChEBI" id="CHEBI:43474"/>
        <dbReference type="ChEBI" id="CHEBI:50058"/>
        <dbReference type="ChEBI" id="CHEBI:57305"/>
        <dbReference type="EC" id="1.21.4.2"/>
    </reaction>
</comment>
<evidence type="ECO:0000313" key="10">
    <source>
        <dbReference type="Proteomes" id="UP000019141"/>
    </source>
</evidence>
<evidence type="ECO:0000256" key="6">
    <source>
        <dbReference type="ARBA" id="ARBA00047603"/>
    </source>
</evidence>
<name>W4LBS7_ENTF1</name>
<keyword evidence="3" id="KW-0560">Oxidoreductase</keyword>
<comment type="function">
    <text evidence="4">In the first step of glycine, betaine and sarcosine reductases, the substrate is bound to component PB via a Schiff base intermediate. Then the PB-activated substrate is nucleophilically attacked by the selenol anion of component PA to transform it to a carboxymethylated selenoether and the respective amine. By action of component PC, acetyl phosphate is formed, leaving component PA in its oxidized state. Finally component PA becomes reduced by the thioredoxin system to start a new catalytic cycle of reductive deamination.</text>
</comment>
<evidence type="ECO:0000313" key="9">
    <source>
        <dbReference type="EMBL" id="ETW95437.1"/>
    </source>
</evidence>
<dbReference type="GO" id="GO:0033795">
    <property type="term" value="F:betaine reductase activity"/>
    <property type="evidence" value="ECO:0007669"/>
    <property type="project" value="UniProtKB-EC"/>
</dbReference>
<dbReference type="InterPro" id="IPR006812">
    <property type="entry name" value="GRDA"/>
</dbReference>
<comment type="catalytic activity">
    <reaction evidence="7">
        <text>acetyl phosphate + trimethylamine + [thioredoxin]-disulfide + H2O = glycine betaine + [thioredoxin]-dithiol + phosphate + H(+)</text>
        <dbReference type="Rhea" id="RHEA:11848"/>
        <dbReference type="Rhea" id="RHEA-COMP:10698"/>
        <dbReference type="Rhea" id="RHEA-COMP:10700"/>
        <dbReference type="ChEBI" id="CHEBI:15377"/>
        <dbReference type="ChEBI" id="CHEBI:15378"/>
        <dbReference type="ChEBI" id="CHEBI:17750"/>
        <dbReference type="ChEBI" id="CHEBI:22191"/>
        <dbReference type="ChEBI" id="CHEBI:29950"/>
        <dbReference type="ChEBI" id="CHEBI:43474"/>
        <dbReference type="ChEBI" id="CHEBI:50058"/>
        <dbReference type="ChEBI" id="CHEBI:58389"/>
        <dbReference type="EC" id="1.21.4.4"/>
    </reaction>
</comment>
<accession>W4LBS7</accession>
<keyword evidence="2" id="KW-0712">Selenocysteine</keyword>
<dbReference type="GO" id="GO:0030700">
    <property type="term" value="C:glycine reductase complex"/>
    <property type="evidence" value="ECO:0007669"/>
    <property type="project" value="InterPro"/>
</dbReference>
<gene>
    <name evidence="9" type="ORF">ETSY1_30595</name>
</gene>
<reference evidence="9 10" key="1">
    <citation type="journal article" date="2014" name="Nature">
        <title>An environmental bacterial taxon with a large and distinct metabolic repertoire.</title>
        <authorList>
            <person name="Wilson M.C."/>
            <person name="Mori T."/>
            <person name="Ruckert C."/>
            <person name="Uria A.R."/>
            <person name="Helf M.J."/>
            <person name="Takada K."/>
            <person name="Gernert C."/>
            <person name="Steffens U.A."/>
            <person name="Heycke N."/>
            <person name="Schmitt S."/>
            <person name="Rinke C."/>
            <person name="Helfrich E.J."/>
            <person name="Brachmann A.O."/>
            <person name="Gurgui C."/>
            <person name="Wakimoto T."/>
            <person name="Kracht M."/>
            <person name="Crusemann M."/>
            <person name="Hentschel U."/>
            <person name="Abe I."/>
            <person name="Matsunaga S."/>
            <person name="Kalinowski J."/>
            <person name="Takeyama H."/>
            <person name="Piel J."/>
        </authorList>
    </citation>
    <scope>NUCLEOTIDE SEQUENCE [LARGE SCALE GENOMIC DNA]</scope>
    <source>
        <strain evidence="10">TSY1</strain>
    </source>
</reference>
<dbReference type="GO" id="GO:0030699">
    <property type="term" value="F:glycine reductase activity"/>
    <property type="evidence" value="ECO:0007669"/>
    <property type="project" value="UniProtKB-EC"/>
</dbReference>
<evidence type="ECO:0000256" key="4">
    <source>
        <dbReference type="ARBA" id="ARBA00025583"/>
    </source>
</evidence>
<evidence type="ECO:0000256" key="1">
    <source>
        <dbReference type="ARBA" id="ARBA00010866"/>
    </source>
</evidence>
<comment type="subunit">
    <text evidence="5">Monomer. Component of the glycine, sarcosine and betaine reductase complexes, together with components B and C.</text>
</comment>
<dbReference type="EMBL" id="AZHW01000916">
    <property type="protein sequence ID" value="ETW95437.1"/>
    <property type="molecule type" value="Genomic_DNA"/>
</dbReference>
<comment type="catalytic activity">
    <reaction evidence="8">
        <text>acetyl phosphate + methylamine + [thioredoxin]-disulfide + H2O = sarcosine + [thioredoxin]-dithiol + phosphate + H(+)</text>
        <dbReference type="Rhea" id="RHEA:12825"/>
        <dbReference type="Rhea" id="RHEA-COMP:10698"/>
        <dbReference type="Rhea" id="RHEA-COMP:10700"/>
        <dbReference type="ChEBI" id="CHEBI:15377"/>
        <dbReference type="ChEBI" id="CHEBI:15378"/>
        <dbReference type="ChEBI" id="CHEBI:22191"/>
        <dbReference type="ChEBI" id="CHEBI:29950"/>
        <dbReference type="ChEBI" id="CHEBI:43474"/>
        <dbReference type="ChEBI" id="CHEBI:50058"/>
        <dbReference type="ChEBI" id="CHEBI:57433"/>
        <dbReference type="ChEBI" id="CHEBI:59338"/>
        <dbReference type="EC" id="1.21.4.3"/>
    </reaction>
</comment>
<dbReference type="Pfam" id="PF04723">
    <property type="entry name" value="GRDA"/>
    <property type="match status" value="1"/>
</dbReference>
<dbReference type="HOGENOM" id="CLU_210356_0_0_7"/>
<proteinExistence type="inferred from homology"/>
<protein>
    <submittedName>
        <fullName evidence="9">Glycine/sarcosine/betaine reductase complex protein A</fullName>
    </submittedName>
</protein>
<evidence type="ECO:0000256" key="5">
    <source>
        <dbReference type="ARBA" id="ARBA00025846"/>
    </source>
</evidence>
<dbReference type="GO" id="GO:0033794">
    <property type="term" value="F:sarcosine reductase activity"/>
    <property type="evidence" value="ECO:0007669"/>
    <property type="project" value="UniProtKB-EC"/>
</dbReference>
<dbReference type="AlphaFoldDB" id="W4LBS7"/>
<sequence>MGLDLQGKKVVALGERDGIQGAAIAQCATSAGADVVLEVTHCFV</sequence>
<evidence type="ECO:0000256" key="3">
    <source>
        <dbReference type="ARBA" id="ARBA00023002"/>
    </source>
</evidence>